<dbReference type="Proteomes" id="UP000324800">
    <property type="component" value="Unassembled WGS sequence"/>
</dbReference>
<reference evidence="2 3" key="1">
    <citation type="submission" date="2019-03" db="EMBL/GenBank/DDBJ databases">
        <title>Single cell metagenomics reveals metabolic interactions within the superorganism composed of flagellate Streblomastix strix and complex community of Bacteroidetes bacteria on its surface.</title>
        <authorList>
            <person name="Treitli S.C."/>
            <person name="Kolisko M."/>
            <person name="Husnik F."/>
            <person name="Keeling P."/>
            <person name="Hampl V."/>
        </authorList>
    </citation>
    <scope>NUCLEOTIDE SEQUENCE [LARGE SCALE GENOMIC DNA]</scope>
    <source>
        <strain evidence="2">ST1C</strain>
    </source>
</reference>
<comment type="caution">
    <text evidence="2">The sequence shown here is derived from an EMBL/GenBank/DDBJ whole genome shotgun (WGS) entry which is preliminary data.</text>
</comment>
<feature type="region of interest" description="Disordered" evidence="1">
    <location>
        <begin position="147"/>
        <end position="246"/>
    </location>
</feature>
<feature type="compositionally biased region" description="Basic residues" evidence="1">
    <location>
        <begin position="198"/>
        <end position="212"/>
    </location>
</feature>
<evidence type="ECO:0000256" key="1">
    <source>
        <dbReference type="SAM" id="MobiDB-lite"/>
    </source>
</evidence>
<feature type="compositionally biased region" description="Basic residues" evidence="1">
    <location>
        <begin position="170"/>
        <end position="181"/>
    </location>
</feature>
<dbReference type="EMBL" id="SNRW01020449">
    <property type="protein sequence ID" value="KAA6365447.1"/>
    <property type="molecule type" value="Genomic_DNA"/>
</dbReference>
<evidence type="ECO:0000313" key="2">
    <source>
        <dbReference type="EMBL" id="KAA6365447.1"/>
    </source>
</evidence>
<protein>
    <submittedName>
        <fullName evidence="2">Uncharacterized protein</fullName>
    </submittedName>
</protein>
<feature type="compositionally biased region" description="Basic and acidic residues" evidence="1">
    <location>
        <begin position="155"/>
        <end position="169"/>
    </location>
</feature>
<evidence type="ECO:0000313" key="3">
    <source>
        <dbReference type="Proteomes" id="UP000324800"/>
    </source>
</evidence>
<accession>A0A5J4U4A7</accession>
<proteinExistence type="predicted"/>
<name>A0A5J4U4A7_9EUKA</name>
<feature type="non-terminal residue" evidence="2">
    <location>
        <position position="1"/>
    </location>
</feature>
<feature type="compositionally biased region" description="Basic and acidic residues" evidence="1">
    <location>
        <begin position="182"/>
        <end position="197"/>
    </location>
</feature>
<organism evidence="2 3">
    <name type="scientific">Streblomastix strix</name>
    <dbReference type="NCBI Taxonomy" id="222440"/>
    <lineage>
        <taxon>Eukaryota</taxon>
        <taxon>Metamonada</taxon>
        <taxon>Preaxostyla</taxon>
        <taxon>Oxymonadida</taxon>
        <taxon>Streblomastigidae</taxon>
        <taxon>Streblomastix</taxon>
    </lineage>
</organism>
<gene>
    <name evidence="2" type="ORF">EZS28_039026</name>
</gene>
<dbReference type="AlphaFoldDB" id="A0A5J4U4A7"/>
<sequence length="246" mass="28810">HPLNAPNTKPEAVLPPPLPLLKGLQFGSLSSDQPTDVVSIARAALIYASLSIVCNQVLPLTPNGQLVNQFPKEVIVLEFIGANGLEFVANEFVLKEENGLVFEEENEFVDKEVTELIVLKMPMCLFGREKCQKCWVLIKKMQIKKKKEKRNWKKKKEERNWKKKKEERNQKKKRKKEKEKKKKEERNWKKKKEERNEKKKRKKEKEKKKKLGQNRMKNAGKSDPSRRITSEQILEIPEVAESLKKK</sequence>